<dbReference type="InterPro" id="IPR003425">
    <property type="entry name" value="CCB3/YggT"/>
</dbReference>
<comment type="caution">
    <text evidence="3">The sequence shown here is derived from an EMBL/GenBank/DDBJ whole genome shotgun (WGS) entry which is preliminary data.</text>
</comment>
<reference evidence="3" key="2">
    <citation type="submission" date="2014-09" db="EMBL/GenBank/DDBJ databases">
        <title>Criblamydia sequanensis harbors a mega-plasmid encoding arsenite resistance.</title>
        <authorList>
            <person name="Bertelli C."/>
            <person name="Goesmann A."/>
            <person name="Greub G."/>
        </authorList>
    </citation>
    <scope>NUCLEOTIDE SEQUENCE [LARGE SCALE GENOMIC DNA]</scope>
    <source>
        <strain evidence="3">CRIB-18</strain>
    </source>
</reference>
<keyword evidence="4" id="KW-1185">Reference proteome</keyword>
<reference evidence="3" key="1">
    <citation type="submission" date="2013-12" db="EMBL/GenBank/DDBJ databases">
        <authorList>
            <person name="Linke B."/>
        </authorList>
    </citation>
    <scope>NUCLEOTIDE SEQUENCE [LARGE SCALE GENOMIC DNA]</scope>
    <source>
        <strain evidence="3">CRIB-18</strain>
    </source>
</reference>
<dbReference type="RefSeq" id="WP_041017985.1">
    <property type="nucleotide sequence ID" value="NZ_CCEJ010000008.1"/>
</dbReference>
<evidence type="ECO:0000313" key="3">
    <source>
        <dbReference type="EMBL" id="CDR34431.1"/>
    </source>
</evidence>
<dbReference type="GO" id="GO:0016020">
    <property type="term" value="C:membrane"/>
    <property type="evidence" value="ECO:0007669"/>
    <property type="project" value="InterPro"/>
</dbReference>
<dbReference type="AlphaFoldDB" id="A0A090CZP2"/>
<feature type="transmembrane region" description="Helical" evidence="2">
    <location>
        <begin position="12"/>
        <end position="29"/>
    </location>
</feature>
<evidence type="ECO:0000256" key="1">
    <source>
        <dbReference type="ARBA" id="ARBA00010894"/>
    </source>
</evidence>
<comment type="similarity">
    <text evidence="1">Belongs to the YggT family.</text>
</comment>
<keyword evidence="2" id="KW-1133">Transmembrane helix</keyword>
<keyword evidence="2" id="KW-0472">Membrane</keyword>
<sequence length="87" mass="10252">MFAVVQVVQLLFRFYMIMIFARIISSWIPELYESKLMQFVAFYVDPYLNFFKRFIPPLGMIDLSPIAALFCLSFIEGIFTNALLYFA</sequence>
<dbReference type="eggNOG" id="COG0762">
    <property type="taxonomic scope" value="Bacteria"/>
</dbReference>
<dbReference type="Proteomes" id="UP000031552">
    <property type="component" value="Unassembled WGS sequence"/>
</dbReference>
<gene>
    <name evidence="3" type="ORF">CSEC_1617</name>
</gene>
<dbReference type="STRING" id="1437425.CSEC_1617"/>
<evidence type="ECO:0000313" key="4">
    <source>
        <dbReference type="Proteomes" id="UP000031552"/>
    </source>
</evidence>
<accession>A0A090CZP2</accession>
<dbReference type="EMBL" id="CCEJ010000008">
    <property type="protein sequence ID" value="CDR34431.1"/>
    <property type="molecule type" value="Genomic_DNA"/>
</dbReference>
<feature type="transmembrane region" description="Helical" evidence="2">
    <location>
        <begin position="66"/>
        <end position="86"/>
    </location>
</feature>
<proteinExistence type="inferred from homology"/>
<dbReference type="PANTHER" id="PTHR33219">
    <property type="entry name" value="YLMG HOMOLOG PROTEIN 2, CHLOROPLASTIC"/>
    <property type="match status" value="1"/>
</dbReference>
<organism evidence="3 4">
    <name type="scientific">Candidatus Criblamydia sequanensis CRIB-18</name>
    <dbReference type="NCBI Taxonomy" id="1437425"/>
    <lineage>
        <taxon>Bacteria</taxon>
        <taxon>Pseudomonadati</taxon>
        <taxon>Chlamydiota</taxon>
        <taxon>Chlamydiia</taxon>
        <taxon>Parachlamydiales</taxon>
        <taxon>Candidatus Criblamydiaceae</taxon>
        <taxon>Candidatus Criblamydia</taxon>
    </lineage>
</organism>
<evidence type="ECO:0000256" key="2">
    <source>
        <dbReference type="SAM" id="Phobius"/>
    </source>
</evidence>
<protein>
    <submittedName>
        <fullName evidence="3">Conserved putative membrane protein</fullName>
    </submittedName>
</protein>
<dbReference type="Pfam" id="PF02325">
    <property type="entry name" value="CCB3_YggT"/>
    <property type="match status" value="1"/>
</dbReference>
<name>A0A090CZP2_9BACT</name>
<keyword evidence="2" id="KW-0812">Transmembrane</keyword>
<dbReference type="PANTHER" id="PTHR33219:SF14">
    <property type="entry name" value="PROTEIN COFACTOR ASSEMBLY OF COMPLEX C SUBUNIT B CCB3, CHLOROPLASTIC-RELATED"/>
    <property type="match status" value="1"/>
</dbReference>
<dbReference type="OrthoDB" id="283553at2"/>